<reference evidence="2 3" key="1">
    <citation type="submission" date="2015-12" db="EMBL/GenBank/DDBJ databases">
        <title>The genome of Folsomia candida.</title>
        <authorList>
            <person name="Faddeeva A."/>
            <person name="Derks M.F."/>
            <person name="Anvar Y."/>
            <person name="Smit S."/>
            <person name="Van Straalen N."/>
            <person name="Roelofs D."/>
        </authorList>
    </citation>
    <scope>NUCLEOTIDE SEQUENCE [LARGE SCALE GENOMIC DNA]</scope>
    <source>
        <strain evidence="2 3">VU population</strain>
        <tissue evidence="2">Whole body</tissue>
    </source>
</reference>
<evidence type="ECO:0008006" key="4">
    <source>
        <dbReference type="Google" id="ProtNLM"/>
    </source>
</evidence>
<protein>
    <recommendedName>
        <fullName evidence="4">Ricin B lectin domain-containing protein</fullName>
    </recommendedName>
</protein>
<sequence>MRNTVLHFVILTILLQKSDSKSLKNFDIGINVDEIQNGTTYKLTSMSDGLVITVLSDGTVVSDKWKGLEEQKWTIFEHPSDIFAVLLVNYAVPFNDFSGYEKLEGETRPIFPNPLYLNNNRIMPNLEKNVVIGHQEDEPPVPWQILVDNRWCLQNVGQCEPFVPYECEIDPAPYQFWELEIVQLGEDDNLA</sequence>
<proteinExistence type="predicted"/>
<evidence type="ECO:0000313" key="2">
    <source>
        <dbReference type="EMBL" id="OXA62264.1"/>
    </source>
</evidence>
<name>A0A226EYS6_FOLCA</name>
<dbReference type="EMBL" id="LNIX01000001">
    <property type="protein sequence ID" value="OXA62264.1"/>
    <property type="molecule type" value="Genomic_DNA"/>
</dbReference>
<organism evidence="2 3">
    <name type="scientific">Folsomia candida</name>
    <name type="common">Springtail</name>
    <dbReference type="NCBI Taxonomy" id="158441"/>
    <lineage>
        <taxon>Eukaryota</taxon>
        <taxon>Metazoa</taxon>
        <taxon>Ecdysozoa</taxon>
        <taxon>Arthropoda</taxon>
        <taxon>Hexapoda</taxon>
        <taxon>Collembola</taxon>
        <taxon>Entomobryomorpha</taxon>
        <taxon>Isotomoidea</taxon>
        <taxon>Isotomidae</taxon>
        <taxon>Proisotominae</taxon>
        <taxon>Folsomia</taxon>
    </lineage>
</organism>
<dbReference type="InterPro" id="IPR035992">
    <property type="entry name" value="Ricin_B-like_lectins"/>
</dbReference>
<evidence type="ECO:0000256" key="1">
    <source>
        <dbReference type="SAM" id="SignalP"/>
    </source>
</evidence>
<comment type="caution">
    <text evidence="2">The sequence shown here is derived from an EMBL/GenBank/DDBJ whole genome shotgun (WGS) entry which is preliminary data.</text>
</comment>
<dbReference type="AlphaFoldDB" id="A0A226EYS6"/>
<feature type="chain" id="PRO_5013166739" description="Ricin B lectin domain-containing protein" evidence="1">
    <location>
        <begin position="21"/>
        <end position="191"/>
    </location>
</feature>
<gene>
    <name evidence="2" type="ORF">Fcan01_00179</name>
</gene>
<feature type="signal peptide" evidence="1">
    <location>
        <begin position="1"/>
        <end position="20"/>
    </location>
</feature>
<keyword evidence="1" id="KW-0732">Signal</keyword>
<evidence type="ECO:0000313" key="3">
    <source>
        <dbReference type="Proteomes" id="UP000198287"/>
    </source>
</evidence>
<accession>A0A226EYS6</accession>
<dbReference type="SUPFAM" id="SSF50370">
    <property type="entry name" value="Ricin B-like lectins"/>
    <property type="match status" value="1"/>
</dbReference>
<dbReference type="Proteomes" id="UP000198287">
    <property type="component" value="Unassembled WGS sequence"/>
</dbReference>
<keyword evidence="3" id="KW-1185">Reference proteome</keyword>